<name>A0A1B1BKY3_9MICO</name>
<dbReference type="Pfam" id="PF07920">
    <property type="entry name" value="DUF1684"/>
    <property type="match status" value="1"/>
</dbReference>
<dbReference type="STRING" id="670052.PA27867_2204"/>
<dbReference type="AlphaFoldDB" id="A0A1B1BKY3"/>
<dbReference type="Proteomes" id="UP000092582">
    <property type="component" value="Chromosome 1"/>
</dbReference>
<evidence type="ECO:0000313" key="2">
    <source>
        <dbReference type="EMBL" id="ANP73156.1"/>
    </source>
</evidence>
<evidence type="ECO:0008006" key="4">
    <source>
        <dbReference type="Google" id="ProtNLM"/>
    </source>
</evidence>
<dbReference type="KEGG" id="cart:PA27867_2204"/>
<sequence length="288" mass="30910">MSTETTRNPRITPATDSAATDRAAFGSDWEAWHAGHEKQRASEHGFLAITGLHFLTEEPQRFEDAPGAWSATAAGPVVDLAEGEELGLDAGPLTGRHAFGPIAERAGLNAIAGNAVIEVAKRGGHIVVRPRHPDTAFRAAYQGTPTYLPNPRWVVDARYLPFETPREVTVGASVEGLQHVYEAPGEIEFELRGETFRLTVFNGYVPGSFLVLFTDATSGITTYAANRTVSVAAPDASGVTSIDFNRAVNLPCAYTDYATCPLPPAENRLPIGIEAGEKTPLDRITVEL</sequence>
<feature type="compositionally biased region" description="Polar residues" evidence="1">
    <location>
        <begin position="1"/>
        <end position="18"/>
    </location>
</feature>
<dbReference type="PANTHER" id="PTHR41913:SF1">
    <property type="entry name" value="DUF1684 DOMAIN-CONTAINING PROTEIN"/>
    <property type="match status" value="1"/>
</dbReference>
<dbReference type="InterPro" id="IPR012467">
    <property type="entry name" value="DUF1684"/>
</dbReference>
<dbReference type="EMBL" id="CP016282">
    <property type="protein sequence ID" value="ANP73156.1"/>
    <property type="molecule type" value="Genomic_DNA"/>
</dbReference>
<dbReference type="RefSeq" id="WP_066596353.1">
    <property type="nucleotide sequence ID" value="NZ_CP016282.1"/>
</dbReference>
<evidence type="ECO:0000313" key="3">
    <source>
        <dbReference type="Proteomes" id="UP000092582"/>
    </source>
</evidence>
<accession>A0A1B1BKY3</accession>
<dbReference type="PANTHER" id="PTHR41913">
    <property type="entry name" value="DUF1684 DOMAIN-CONTAINING PROTEIN"/>
    <property type="match status" value="1"/>
</dbReference>
<evidence type="ECO:0000256" key="1">
    <source>
        <dbReference type="SAM" id="MobiDB-lite"/>
    </source>
</evidence>
<proteinExistence type="predicted"/>
<dbReference type="PATRIC" id="fig|670052.7.peg.2266"/>
<dbReference type="OrthoDB" id="5493262at2"/>
<keyword evidence="3" id="KW-1185">Reference proteome</keyword>
<feature type="region of interest" description="Disordered" evidence="1">
    <location>
        <begin position="1"/>
        <end position="20"/>
    </location>
</feature>
<protein>
    <recommendedName>
        <fullName evidence="4">DUF1684 domain-containing protein</fullName>
    </recommendedName>
</protein>
<reference evidence="2 3" key="1">
    <citation type="submission" date="2016-06" db="EMBL/GenBank/DDBJ databases">
        <title>Genome sequencing of Cryobacterium arcticum PAMC 27867.</title>
        <authorList>
            <person name="Lee J."/>
            <person name="Kim O.-S."/>
        </authorList>
    </citation>
    <scope>NUCLEOTIDE SEQUENCE [LARGE SCALE GENOMIC DNA]</scope>
    <source>
        <strain evidence="2 3">PAMC 27867</strain>
    </source>
</reference>
<organism evidence="2 3">
    <name type="scientific">Cryobacterium arcticum</name>
    <dbReference type="NCBI Taxonomy" id="670052"/>
    <lineage>
        <taxon>Bacteria</taxon>
        <taxon>Bacillati</taxon>
        <taxon>Actinomycetota</taxon>
        <taxon>Actinomycetes</taxon>
        <taxon>Micrococcales</taxon>
        <taxon>Microbacteriaceae</taxon>
        <taxon>Cryobacterium</taxon>
    </lineage>
</organism>
<gene>
    <name evidence="2" type="ORF">PA27867_2204</name>
</gene>